<evidence type="ECO:0000313" key="2">
    <source>
        <dbReference type="EMBL" id="QEL64413.1"/>
    </source>
</evidence>
<dbReference type="Proteomes" id="UP000323671">
    <property type="component" value="Chromosome"/>
</dbReference>
<dbReference type="EMBL" id="CP022579">
    <property type="protein sequence ID" value="QEL64413.1"/>
    <property type="molecule type" value="Genomic_DNA"/>
</dbReference>
<dbReference type="InterPro" id="IPR000182">
    <property type="entry name" value="GNAT_dom"/>
</dbReference>
<accession>A0A5C1E6C2</accession>
<dbReference type="AlphaFoldDB" id="A0A5C1E6C2"/>
<dbReference type="GO" id="GO:0016747">
    <property type="term" value="F:acyltransferase activity, transferring groups other than amino-acyl groups"/>
    <property type="evidence" value="ECO:0007669"/>
    <property type="project" value="InterPro"/>
</dbReference>
<feature type="domain" description="N-acetyltransferase" evidence="1">
    <location>
        <begin position="13"/>
        <end position="144"/>
    </location>
</feature>
<dbReference type="RefSeq" id="WP_149425015.1">
    <property type="nucleotide sequence ID" value="NZ_CP022579.1"/>
</dbReference>
<dbReference type="InterPro" id="IPR016181">
    <property type="entry name" value="Acyl_CoA_acyltransferase"/>
</dbReference>
<dbReference type="Gene3D" id="3.40.630.30">
    <property type="match status" value="1"/>
</dbReference>
<dbReference type="Pfam" id="PF13302">
    <property type="entry name" value="Acetyltransf_3"/>
    <property type="match status" value="1"/>
</dbReference>
<evidence type="ECO:0000259" key="1">
    <source>
        <dbReference type="Pfam" id="PF13302"/>
    </source>
</evidence>
<reference evidence="2 3" key="1">
    <citation type="submission" date="2017-07" db="EMBL/GenBank/DDBJ databases">
        <title>Complete genome sequence of Oryzomicrobium terrae TPP412.</title>
        <authorList>
            <person name="Chiu L.-W."/>
            <person name="Lo K.-J."/>
            <person name="Tsai Y.-M."/>
            <person name="Lin S.-S."/>
            <person name="Kuo C.-H."/>
            <person name="Liu C.-T."/>
        </authorList>
    </citation>
    <scope>NUCLEOTIDE SEQUENCE [LARGE SCALE GENOMIC DNA]</scope>
    <source>
        <strain evidence="2 3">TPP412</strain>
    </source>
</reference>
<dbReference type="SUPFAM" id="SSF55729">
    <property type="entry name" value="Acyl-CoA N-acyltransferases (Nat)"/>
    <property type="match status" value="1"/>
</dbReference>
<organism evidence="2 3">
    <name type="scientific">Oryzomicrobium terrae</name>
    <dbReference type="NCBI Taxonomy" id="1735038"/>
    <lineage>
        <taxon>Bacteria</taxon>
        <taxon>Pseudomonadati</taxon>
        <taxon>Pseudomonadota</taxon>
        <taxon>Betaproteobacteria</taxon>
        <taxon>Rhodocyclales</taxon>
        <taxon>Rhodocyclaceae</taxon>
        <taxon>Oryzomicrobium</taxon>
    </lineage>
</organism>
<keyword evidence="3" id="KW-1185">Reference proteome</keyword>
<dbReference type="KEGG" id="otr:OTERR_09370"/>
<gene>
    <name evidence="2" type="ORF">OTERR_09370</name>
</gene>
<evidence type="ECO:0000313" key="3">
    <source>
        <dbReference type="Proteomes" id="UP000323671"/>
    </source>
</evidence>
<proteinExistence type="predicted"/>
<sequence length="194" mass="22190">MRHDISLSGPAFRLRPITDEDALLVLELRNNSALNRYLHATSPSLDDQLAWLKRYYTRPGDYYFVVESRVTGAAEGLISIYDIDSNAACGEWGRWILKPTSLAAVESAWLIYRCAFEQLKLERVFCRTMADNIKVVSFHDSCGITARRLLPGHFNLGDRRVDAVEHQTDLSSWEYIAPQLEKLAQMTARRLQRA</sequence>
<name>A0A5C1E6C2_9RHOO</name>
<protein>
    <recommendedName>
        <fullName evidence="1">N-acetyltransferase domain-containing protein</fullName>
    </recommendedName>
</protein>